<dbReference type="GO" id="GO:0009318">
    <property type="term" value="C:exodeoxyribonuclease VII complex"/>
    <property type="evidence" value="ECO:0007669"/>
    <property type="project" value="UniProtKB-UniRule"/>
</dbReference>
<comment type="catalytic activity">
    <reaction evidence="6">
        <text>Exonucleolytic cleavage in either 5'- to 3'- or 3'- to 5'-direction to yield nucleoside 5'-phosphates.</text>
        <dbReference type="EC" id="3.1.11.6"/>
    </reaction>
</comment>
<dbReference type="EMBL" id="CWGJ01000011">
    <property type="protein sequence ID" value="CRX38094.1"/>
    <property type="molecule type" value="Genomic_DNA"/>
</dbReference>
<reference evidence="9" key="1">
    <citation type="submission" date="2015-06" db="EMBL/GenBank/DDBJ databases">
        <authorList>
            <person name="Bertelli C."/>
        </authorList>
    </citation>
    <scope>NUCLEOTIDE SEQUENCE [LARGE SCALE GENOMIC DNA]</scope>
    <source>
        <strain evidence="9">CRIB-30</strain>
    </source>
</reference>
<keyword evidence="5 6" id="KW-0269">Exonuclease</keyword>
<gene>
    <name evidence="6 8" type="primary">xseB</name>
    <name evidence="8" type="ORF">ELAC_0742</name>
</gene>
<evidence type="ECO:0000256" key="7">
    <source>
        <dbReference type="SAM" id="MobiDB-lite"/>
    </source>
</evidence>
<dbReference type="Pfam" id="PF02609">
    <property type="entry name" value="Exonuc_VII_S"/>
    <property type="match status" value="1"/>
</dbReference>
<keyword evidence="3 6" id="KW-0540">Nuclease</keyword>
<dbReference type="GO" id="GO:0008855">
    <property type="term" value="F:exodeoxyribonuclease VII activity"/>
    <property type="evidence" value="ECO:0007669"/>
    <property type="project" value="UniProtKB-UniRule"/>
</dbReference>
<dbReference type="EC" id="3.1.11.6" evidence="6"/>
<dbReference type="Gene3D" id="1.10.287.1040">
    <property type="entry name" value="Exonuclease VII, small subunit"/>
    <property type="match status" value="1"/>
</dbReference>
<dbReference type="AlphaFoldDB" id="A0A0H5DR39"/>
<name>A0A0H5DR39_9BACT</name>
<feature type="region of interest" description="Disordered" evidence="7">
    <location>
        <begin position="66"/>
        <end position="88"/>
    </location>
</feature>
<evidence type="ECO:0000256" key="1">
    <source>
        <dbReference type="ARBA" id="ARBA00009998"/>
    </source>
</evidence>
<evidence type="ECO:0000256" key="6">
    <source>
        <dbReference type="HAMAP-Rule" id="MF_00337"/>
    </source>
</evidence>
<comment type="subunit">
    <text evidence="6">Heterooligomer composed of large and small subunits.</text>
</comment>
<dbReference type="PANTHER" id="PTHR34137:SF1">
    <property type="entry name" value="EXODEOXYRIBONUCLEASE 7 SMALL SUBUNIT"/>
    <property type="match status" value="1"/>
</dbReference>
<protein>
    <recommendedName>
        <fullName evidence="6">Exodeoxyribonuclease 7 small subunit</fullName>
        <ecNumber evidence="6">3.1.11.6</ecNumber>
    </recommendedName>
    <alternativeName>
        <fullName evidence="6">Exodeoxyribonuclease VII small subunit</fullName>
        <shortName evidence="6">Exonuclease VII small subunit</shortName>
    </alternativeName>
</protein>
<dbReference type="GO" id="GO:0005829">
    <property type="term" value="C:cytosol"/>
    <property type="evidence" value="ECO:0007669"/>
    <property type="project" value="TreeGrafter"/>
</dbReference>
<dbReference type="GO" id="GO:0006308">
    <property type="term" value="P:DNA catabolic process"/>
    <property type="evidence" value="ECO:0007669"/>
    <property type="project" value="UniProtKB-UniRule"/>
</dbReference>
<comment type="subcellular location">
    <subcellularLocation>
        <location evidence="6">Cytoplasm</location>
    </subcellularLocation>
</comment>
<accession>A0A0H5DR39</accession>
<evidence type="ECO:0000256" key="5">
    <source>
        <dbReference type="ARBA" id="ARBA00022839"/>
    </source>
</evidence>
<evidence type="ECO:0000313" key="9">
    <source>
        <dbReference type="Proteomes" id="UP000220251"/>
    </source>
</evidence>
<evidence type="ECO:0000313" key="8">
    <source>
        <dbReference type="EMBL" id="CRX38094.1"/>
    </source>
</evidence>
<dbReference type="PANTHER" id="PTHR34137">
    <property type="entry name" value="EXODEOXYRIBONUCLEASE 7 SMALL SUBUNIT"/>
    <property type="match status" value="1"/>
</dbReference>
<dbReference type="InterPro" id="IPR037004">
    <property type="entry name" value="Exonuc_VII_ssu_sf"/>
</dbReference>
<keyword evidence="2 6" id="KW-0963">Cytoplasm</keyword>
<dbReference type="OrthoDB" id="21553at2"/>
<keyword evidence="4 6" id="KW-0378">Hydrolase</keyword>
<proteinExistence type="inferred from homology"/>
<organism evidence="8 9">
    <name type="scientific">Estrella lausannensis</name>
    <dbReference type="NCBI Taxonomy" id="483423"/>
    <lineage>
        <taxon>Bacteria</taxon>
        <taxon>Pseudomonadati</taxon>
        <taxon>Chlamydiota</taxon>
        <taxon>Chlamydiia</taxon>
        <taxon>Parachlamydiales</taxon>
        <taxon>Candidatus Criblamydiaceae</taxon>
        <taxon>Estrella</taxon>
    </lineage>
</organism>
<dbReference type="RefSeq" id="WP_098037945.1">
    <property type="nucleotide sequence ID" value="NZ_CWGJ01000011.1"/>
</dbReference>
<dbReference type="HAMAP" id="MF_00337">
    <property type="entry name" value="Exonuc_7_S"/>
    <property type="match status" value="1"/>
</dbReference>
<evidence type="ECO:0000256" key="4">
    <source>
        <dbReference type="ARBA" id="ARBA00022801"/>
    </source>
</evidence>
<keyword evidence="9" id="KW-1185">Reference proteome</keyword>
<evidence type="ECO:0000256" key="3">
    <source>
        <dbReference type="ARBA" id="ARBA00022722"/>
    </source>
</evidence>
<evidence type="ECO:0000256" key="2">
    <source>
        <dbReference type="ARBA" id="ARBA00022490"/>
    </source>
</evidence>
<dbReference type="SUPFAM" id="SSF116842">
    <property type="entry name" value="XseB-like"/>
    <property type="match status" value="1"/>
</dbReference>
<sequence>MTQHTFESAFARLEEIVEKMNQDAIALDDSLKLYEEGDSLIQFCAKKLQDAETKIETLIKNRDGELVMGDDKRPATQEFSPPKNGAAQ</sequence>
<dbReference type="Proteomes" id="UP000220251">
    <property type="component" value="Unassembled WGS sequence"/>
</dbReference>
<comment type="similarity">
    <text evidence="1 6">Belongs to the XseB family.</text>
</comment>
<dbReference type="NCBIfam" id="NF002140">
    <property type="entry name" value="PRK00977.1-4"/>
    <property type="match status" value="1"/>
</dbReference>
<comment type="function">
    <text evidence="6">Bidirectionally degrades single-stranded DNA into large acid-insoluble oligonucleotides, which are then degraded further into small acid-soluble oligonucleotides.</text>
</comment>
<feature type="compositionally biased region" description="Basic and acidic residues" evidence="7">
    <location>
        <begin position="66"/>
        <end position="75"/>
    </location>
</feature>
<dbReference type="InterPro" id="IPR003761">
    <property type="entry name" value="Exonuc_VII_S"/>
</dbReference>
<dbReference type="NCBIfam" id="TIGR01280">
    <property type="entry name" value="xseB"/>
    <property type="match status" value="1"/>
</dbReference>